<dbReference type="EMBL" id="CH473994">
    <property type="protein sequence ID" value="EDL93704.1"/>
    <property type="molecule type" value="Genomic_DNA"/>
</dbReference>
<evidence type="ECO:0000313" key="1">
    <source>
        <dbReference type="EMBL" id="EDL93704.1"/>
    </source>
</evidence>
<gene>
    <name evidence="1" type="ORF">rCG_57372</name>
</gene>
<dbReference type="AlphaFoldDB" id="A6JP32"/>
<name>A6JP32_RAT</name>
<dbReference type="Proteomes" id="UP000234681">
    <property type="component" value="Chromosome 1"/>
</dbReference>
<accession>A6JP32</accession>
<reference evidence="2" key="1">
    <citation type="submission" date="2005-09" db="EMBL/GenBank/DDBJ databases">
        <authorList>
            <person name="Mural R.J."/>
            <person name="Li P.W."/>
            <person name="Adams M.D."/>
            <person name="Amanatides P.G."/>
            <person name="Baden-Tillson H."/>
            <person name="Barnstead M."/>
            <person name="Chin S.H."/>
            <person name="Dew I."/>
            <person name="Evans C.A."/>
            <person name="Ferriera S."/>
            <person name="Flanigan M."/>
            <person name="Fosler C."/>
            <person name="Glodek A."/>
            <person name="Gu Z."/>
            <person name="Holt R.A."/>
            <person name="Jennings D."/>
            <person name="Kraft C.L."/>
            <person name="Lu F."/>
            <person name="Nguyen T."/>
            <person name="Nusskern D.R."/>
            <person name="Pfannkoch C.M."/>
            <person name="Sitter C."/>
            <person name="Sutton G.G."/>
            <person name="Venter J.C."/>
            <person name="Wang Z."/>
            <person name="Woodage T."/>
            <person name="Zheng X.H."/>
            <person name="Zhong F."/>
        </authorList>
    </citation>
    <scope>NUCLEOTIDE SEQUENCE [LARGE SCALE GENOMIC DNA]</scope>
    <source>
        <strain>BN</strain>
        <strain evidence="2">Sprague-Dawley</strain>
    </source>
</reference>
<sequence>MKVLLEGFLRLRRAHEAGQWWHMPLIATFGRQRHCRSLYVRIQPACTRRMTH</sequence>
<organism evidence="1 2">
    <name type="scientific">Rattus norvegicus</name>
    <name type="common">Rat</name>
    <dbReference type="NCBI Taxonomy" id="10116"/>
    <lineage>
        <taxon>Eukaryota</taxon>
        <taxon>Metazoa</taxon>
        <taxon>Chordata</taxon>
        <taxon>Craniata</taxon>
        <taxon>Vertebrata</taxon>
        <taxon>Euteleostomi</taxon>
        <taxon>Mammalia</taxon>
        <taxon>Eutheria</taxon>
        <taxon>Euarchontoglires</taxon>
        <taxon>Glires</taxon>
        <taxon>Rodentia</taxon>
        <taxon>Myomorpha</taxon>
        <taxon>Muroidea</taxon>
        <taxon>Muridae</taxon>
        <taxon>Murinae</taxon>
        <taxon>Rattus</taxon>
    </lineage>
</organism>
<evidence type="ECO:0000313" key="2">
    <source>
        <dbReference type="Proteomes" id="UP000234681"/>
    </source>
</evidence>
<protein>
    <submittedName>
        <fullName evidence="1">RCG57372</fullName>
    </submittedName>
</protein>
<proteinExistence type="predicted"/>